<keyword evidence="1" id="KW-0472">Membrane</keyword>
<protein>
    <submittedName>
        <fullName evidence="3">Uncharacterized protein</fullName>
    </submittedName>
</protein>
<evidence type="ECO:0000256" key="2">
    <source>
        <dbReference type="SAM" id="SignalP"/>
    </source>
</evidence>
<accession>A0A0B1TC16</accession>
<feature type="signal peptide" evidence="2">
    <location>
        <begin position="1"/>
        <end position="21"/>
    </location>
</feature>
<gene>
    <name evidence="3" type="ORF">OESDEN_04968</name>
</gene>
<feature type="transmembrane region" description="Helical" evidence="1">
    <location>
        <begin position="37"/>
        <end position="67"/>
    </location>
</feature>
<name>A0A0B1TC16_OESDE</name>
<evidence type="ECO:0000313" key="3">
    <source>
        <dbReference type="EMBL" id="KHJ95088.1"/>
    </source>
</evidence>
<evidence type="ECO:0000256" key="1">
    <source>
        <dbReference type="SAM" id="Phobius"/>
    </source>
</evidence>
<sequence>MMLIMYCQILFCIIAPYSSLAEQFFSDGRYTFAQREARLWVVLIISGFFTFVAGWFLSIALATYQYFEFINAKKARKAARHEQARSKTMILISHKIGAKEASTMVLFGFHVKKSPADGNV</sequence>
<evidence type="ECO:0000313" key="4">
    <source>
        <dbReference type="Proteomes" id="UP000053660"/>
    </source>
</evidence>
<dbReference type="OrthoDB" id="5833743at2759"/>
<dbReference type="Proteomes" id="UP000053660">
    <property type="component" value="Unassembled WGS sequence"/>
</dbReference>
<reference evidence="3 4" key="1">
    <citation type="submission" date="2014-03" db="EMBL/GenBank/DDBJ databases">
        <title>Draft genome of the hookworm Oesophagostomum dentatum.</title>
        <authorList>
            <person name="Mitreva M."/>
        </authorList>
    </citation>
    <scope>NUCLEOTIDE SEQUENCE [LARGE SCALE GENOMIC DNA]</scope>
    <source>
        <strain evidence="3 4">OD-Hann</strain>
    </source>
</reference>
<keyword evidence="2" id="KW-0732">Signal</keyword>
<dbReference type="EMBL" id="KN550084">
    <property type="protein sequence ID" value="KHJ95088.1"/>
    <property type="molecule type" value="Genomic_DNA"/>
</dbReference>
<dbReference type="AlphaFoldDB" id="A0A0B1TC16"/>
<proteinExistence type="predicted"/>
<keyword evidence="4" id="KW-1185">Reference proteome</keyword>
<feature type="chain" id="PRO_5002082091" evidence="2">
    <location>
        <begin position="22"/>
        <end position="120"/>
    </location>
</feature>
<organism evidence="3 4">
    <name type="scientific">Oesophagostomum dentatum</name>
    <name type="common">Nodular worm</name>
    <dbReference type="NCBI Taxonomy" id="61180"/>
    <lineage>
        <taxon>Eukaryota</taxon>
        <taxon>Metazoa</taxon>
        <taxon>Ecdysozoa</taxon>
        <taxon>Nematoda</taxon>
        <taxon>Chromadorea</taxon>
        <taxon>Rhabditida</taxon>
        <taxon>Rhabditina</taxon>
        <taxon>Rhabditomorpha</taxon>
        <taxon>Strongyloidea</taxon>
        <taxon>Strongylidae</taxon>
        <taxon>Oesophagostomum</taxon>
    </lineage>
</organism>
<keyword evidence="1" id="KW-0812">Transmembrane</keyword>
<keyword evidence="1" id="KW-1133">Transmembrane helix</keyword>